<keyword evidence="2" id="KW-1185">Reference proteome</keyword>
<evidence type="ECO:0000256" key="1">
    <source>
        <dbReference type="SAM" id="Phobius"/>
    </source>
</evidence>
<gene>
    <name evidence="3" type="primary">LOC105171214</name>
</gene>
<dbReference type="AlphaFoldDB" id="A0A6I9U1X8"/>
<dbReference type="PANTHER" id="PTHR34064">
    <property type="entry name" value="OS04G0672300 PROTEIN"/>
    <property type="match status" value="1"/>
</dbReference>
<accession>A0A6I9U1X8</accession>
<dbReference type="GeneID" id="105171214"/>
<reference evidence="3" key="1">
    <citation type="submission" date="2025-08" db="UniProtKB">
        <authorList>
            <consortium name="RefSeq"/>
        </authorList>
    </citation>
    <scope>IDENTIFICATION</scope>
</reference>
<dbReference type="KEGG" id="sind:105171214"/>
<keyword evidence="1" id="KW-0472">Membrane</keyword>
<dbReference type="RefSeq" id="XP_011090552.1">
    <property type="nucleotide sequence ID" value="XM_011092250.2"/>
</dbReference>
<protein>
    <submittedName>
        <fullName evidence="3">Uncharacterized protein LOC105171214</fullName>
    </submittedName>
</protein>
<dbReference type="Proteomes" id="UP000504604">
    <property type="component" value="Linkage group LG9"/>
</dbReference>
<dbReference type="InParanoid" id="A0A6I9U1X8"/>
<keyword evidence="1" id="KW-1133">Transmembrane helix</keyword>
<evidence type="ECO:0000313" key="3">
    <source>
        <dbReference type="RefSeq" id="XP_011090552.1"/>
    </source>
</evidence>
<sequence length="198" mass="22343">MAVNSSEECQNVHSVVVVLPDGAATNLQRELVQNVFSVEVPNVMKNEICLNTESSLLNHTNLKMDKAQKNAPCNLDVDIEKGKTEIPKSNEESIGYLKCDDSLARSLQRDFFLQFGGKLMQFLMNHIPDLPKVASKDRYATERVYDVPANRSRKYKRSPSFNSRRVVLLFSVMSSIGTIILIYLTLRVRQISDGYANV</sequence>
<proteinExistence type="predicted"/>
<feature type="transmembrane region" description="Helical" evidence="1">
    <location>
        <begin position="166"/>
        <end position="186"/>
    </location>
</feature>
<keyword evidence="1" id="KW-0812">Transmembrane</keyword>
<evidence type="ECO:0000313" key="2">
    <source>
        <dbReference type="Proteomes" id="UP000504604"/>
    </source>
</evidence>
<dbReference type="OrthoDB" id="1911818at2759"/>
<dbReference type="FunCoup" id="A0A6I9U1X8">
    <property type="interactions" value="615"/>
</dbReference>
<name>A0A6I9U1X8_SESIN</name>
<organism evidence="2 3">
    <name type="scientific">Sesamum indicum</name>
    <name type="common">Oriental sesame</name>
    <name type="synonym">Sesamum orientale</name>
    <dbReference type="NCBI Taxonomy" id="4182"/>
    <lineage>
        <taxon>Eukaryota</taxon>
        <taxon>Viridiplantae</taxon>
        <taxon>Streptophyta</taxon>
        <taxon>Embryophyta</taxon>
        <taxon>Tracheophyta</taxon>
        <taxon>Spermatophyta</taxon>
        <taxon>Magnoliopsida</taxon>
        <taxon>eudicotyledons</taxon>
        <taxon>Gunneridae</taxon>
        <taxon>Pentapetalae</taxon>
        <taxon>asterids</taxon>
        <taxon>lamiids</taxon>
        <taxon>Lamiales</taxon>
        <taxon>Pedaliaceae</taxon>
        <taxon>Sesamum</taxon>
    </lineage>
</organism>
<dbReference type="PANTHER" id="PTHR34064:SF5">
    <property type="entry name" value="PROTEIN, PUTATIVE-RELATED"/>
    <property type="match status" value="1"/>
</dbReference>